<dbReference type="GO" id="GO:0055085">
    <property type="term" value="P:transmembrane transport"/>
    <property type="evidence" value="ECO:0007669"/>
    <property type="project" value="InterPro"/>
</dbReference>
<feature type="transmembrane region" description="Helical" evidence="7">
    <location>
        <begin position="41"/>
        <end position="59"/>
    </location>
</feature>
<dbReference type="PROSITE" id="PS50928">
    <property type="entry name" value="ABC_TM1"/>
    <property type="match status" value="1"/>
</dbReference>
<keyword evidence="5 7" id="KW-1133">Transmembrane helix</keyword>
<feature type="transmembrane region" description="Helical" evidence="7">
    <location>
        <begin position="279"/>
        <end position="298"/>
    </location>
</feature>
<feature type="transmembrane region" description="Helical" evidence="7">
    <location>
        <begin position="168"/>
        <end position="186"/>
    </location>
</feature>
<feature type="transmembrane region" description="Helical" evidence="7">
    <location>
        <begin position="207"/>
        <end position="229"/>
    </location>
</feature>
<comment type="subcellular location">
    <subcellularLocation>
        <location evidence="1 7">Cell membrane</location>
        <topology evidence="1 7">Multi-pass membrane protein</topology>
    </subcellularLocation>
</comment>
<evidence type="ECO:0000256" key="5">
    <source>
        <dbReference type="ARBA" id="ARBA00022989"/>
    </source>
</evidence>
<dbReference type="Pfam" id="PF00528">
    <property type="entry name" value="BPD_transp_1"/>
    <property type="match status" value="1"/>
</dbReference>
<evidence type="ECO:0000256" key="7">
    <source>
        <dbReference type="RuleBase" id="RU363032"/>
    </source>
</evidence>
<protein>
    <submittedName>
        <fullName evidence="8">Putative aldouronate transport system permease protein</fullName>
    </submittedName>
</protein>
<dbReference type="EMBL" id="FNEI01000001">
    <property type="protein sequence ID" value="SDI26806.1"/>
    <property type="molecule type" value="Genomic_DNA"/>
</dbReference>
<gene>
    <name evidence="8" type="ORF">SAMN05216555_101478</name>
</gene>
<comment type="similarity">
    <text evidence="7">Belongs to the binding-protein-dependent transport system permease family.</text>
</comment>
<dbReference type="PANTHER" id="PTHR43744:SF9">
    <property type="entry name" value="POLYGALACTURONAN_RHAMNOGALACTURONAN TRANSPORT SYSTEM PERMEASE PROTEIN YTCP"/>
    <property type="match status" value="1"/>
</dbReference>
<evidence type="ECO:0000256" key="4">
    <source>
        <dbReference type="ARBA" id="ARBA00022692"/>
    </source>
</evidence>
<dbReference type="PANTHER" id="PTHR43744">
    <property type="entry name" value="ABC TRANSPORTER PERMEASE PROTEIN MG189-RELATED-RELATED"/>
    <property type="match status" value="1"/>
</dbReference>
<dbReference type="Proteomes" id="UP000182130">
    <property type="component" value="Unassembled WGS sequence"/>
</dbReference>
<name>A0A1G8J6J9_9MICC</name>
<evidence type="ECO:0000313" key="8">
    <source>
        <dbReference type="EMBL" id="SDI26806.1"/>
    </source>
</evidence>
<keyword evidence="9" id="KW-1185">Reference proteome</keyword>
<keyword evidence="2 7" id="KW-0813">Transport</keyword>
<sequence length="313" mass="34216">MAITQSAGRILPGRKPKELNYNPKRPVWKERPSPLYQTIKTLVLVLFSASIIVPILLVVSTSLADKEQLAKAGGFVLWPERPTLEAYETIFNGPMVLNSLGVSAVVTIVGTILALFVTITMAYATSRPVLFGRPVVLAVLFTLLFAPGLIPSFLMIKELGLLDSLWSLILPGIFGAFNFVVMRSFFMNIPQELIESARIDGASDWTILWRIVMPLSKAVIAVVGLFYAVGFWNSFFNALLYINDHSKWPIQLLLRNFVVQGSGAADGLGISSVPPGQSIQMAVVVVALVPILMVYPFLQKHFTKGVLTGAVKG</sequence>
<dbReference type="SUPFAM" id="SSF161098">
    <property type="entry name" value="MetI-like"/>
    <property type="match status" value="1"/>
</dbReference>
<keyword evidence="3" id="KW-1003">Cell membrane</keyword>
<dbReference type="STRING" id="1045773.SAMN05216555_101478"/>
<proteinExistence type="inferred from homology"/>
<dbReference type="AlphaFoldDB" id="A0A1G8J6J9"/>
<dbReference type="InterPro" id="IPR035906">
    <property type="entry name" value="MetI-like_sf"/>
</dbReference>
<dbReference type="InterPro" id="IPR000515">
    <property type="entry name" value="MetI-like"/>
</dbReference>
<dbReference type="GO" id="GO:0005886">
    <property type="term" value="C:plasma membrane"/>
    <property type="evidence" value="ECO:0007669"/>
    <property type="project" value="UniProtKB-SubCell"/>
</dbReference>
<evidence type="ECO:0000256" key="3">
    <source>
        <dbReference type="ARBA" id="ARBA00022475"/>
    </source>
</evidence>
<organism evidence="8 9">
    <name type="scientific">Arthrobacter cupressi</name>
    <dbReference type="NCBI Taxonomy" id="1045773"/>
    <lineage>
        <taxon>Bacteria</taxon>
        <taxon>Bacillati</taxon>
        <taxon>Actinomycetota</taxon>
        <taxon>Actinomycetes</taxon>
        <taxon>Micrococcales</taxon>
        <taxon>Micrococcaceae</taxon>
        <taxon>Arthrobacter</taxon>
    </lineage>
</organism>
<evidence type="ECO:0000256" key="6">
    <source>
        <dbReference type="ARBA" id="ARBA00023136"/>
    </source>
</evidence>
<keyword evidence="4 7" id="KW-0812">Transmembrane</keyword>
<dbReference type="OrthoDB" id="3524874at2"/>
<dbReference type="Gene3D" id="1.10.3720.10">
    <property type="entry name" value="MetI-like"/>
    <property type="match status" value="1"/>
</dbReference>
<reference evidence="9" key="1">
    <citation type="submission" date="2016-10" db="EMBL/GenBank/DDBJ databases">
        <authorList>
            <person name="Varghese N."/>
            <person name="Submissions S."/>
        </authorList>
    </citation>
    <scope>NUCLEOTIDE SEQUENCE [LARGE SCALE GENOMIC DNA]</scope>
    <source>
        <strain evidence="9">CGMCC 1.10783</strain>
    </source>
</reference>
<evidence type="ECO:0000256" key="1">
    <source>
        <dbReference type="ARBA" id="ARBA00004651"/>
    </source>
</evidence>
<dbReference type="RefSeq" id="WP_074586538.1">
    <property type="nucleotide sequence ID" value="NZ_FNEI01000001.1"/>
</dbReference>
<evidence type="ECO:0000313" key="9">
    <source>
        <dbReference type="Proteomes" id="UP000182130"/>
    </source>
</evidence>
<feature type="transmembrane region" description="Helical" evidence="7">
    <location>
        <begin position="100"/>
        <end position="123"/>
    </location>
</feature>
<accession>A0A1G8J6J9</accession>
<dbReference type="CDD" id="cd06261">
    <property type="entry name" value="TM_PBP2"/>
    <property type="match status" value="1"/>
</dbReference>
<feature type="transmembrane region" description="Helical" evidence="7">
    <location>
        <begin position="135"/>
        <end position="156"/>
    </location>
</feature>
<keyword evidence="6 7" id="KW-0472">Membrane</keyword>
<evidence type="ECO:0000256" key="2">
    <source>
        <dbReference type="ARBA" id="ARBA00022448"/>
    </source>
</evidence>